<dbReference type="STRING" id="151549.A0A4C1TE73"/>
<gene>
    <name evidence="3" type="primary">loco</name>
    <name evidence="3" type="ORF">EVAR_77814_1</name>
</gene>
<reference evidence="3 4" key="1">
    <citation type="journal article" date="2019" name="Commun. Biol.">
        <title>The bagworm genome reveals a unique fibroin gene that provides high tensile strength.</title>
        <authorList>
            <person name="Kono N."/>
            <person name="Nakamura H."/>
            <person name="Ohtoshi R."/>
            <person name="Tomita M."/>
            <person name="Numata K."/>
            <person name="Arakawa K."/>
        </authorList>
    </citation>
    <scope>NUCLEOTIDE SEQUENCE [LARGE SCALE GENOMIC DNA]</scope>
</reference>
<feature type="region of interest" description="Disordered" evidence="1">
    <location>
        <begin position="296"/>
        <end position="316"/>
    </location>
</feature>
<dbReference type="SUPFAM" id="SSF50729">
    <property type="entry name" value="PH domain-like"/>
    <property type="match status" value="1"/>
</dbReference>
<dbReference type="GO" id="GO:0005634">
    <property type="term" value="C:nucleus"/>
    <property type="evidence" value="ECO:0007669"/>
    <property type="project" value="TreeGrafter"/>
</dbReference>
<evidence type="ECO:0000313" key="4">
    <source>
        <dbReference type="Proteomes" id="UP000299102"/>
    </source>
</evidence>
<dbReference type="GO" id="GO:0005737">
    <property type="term" value="C:cytoplasm"/>
    <property type="evidence" value="ECO:0007669"/>
    <property type="project" value="TreeGrafter"/>
</dbReference>
<dbReference type="OrthoDB" id="196547at2759"/>
<evidence type="ECO:0000256" key="1">
    <source>
        <dbReference type="SAM" id="MobiDB-lite"/>
    </source>
</evidence>
<proteinExistence type="predicted"/>
<sequence length="402" mass="42917">MIHDYEEGGRGRLECRVVVGYLGTIESPHALAPGAELAAARHAVRRLRYERRVPAATAVLLVVTPAALALRRAAPAAPPLARYPRERLRGAYADCGDDAHAKTDARHFALLTRSPPPGVATGCHVFMVDEGSIEHQAHAETARRFGVTCTLDPISGHCLEFPASAAYVVDLVRCMYSLPAPLPSSVPLPLHTPAPRSPQPSNHSERTTGSSNSDSGIGFHNECTDVAERILVVEFGRAPSAHYDPVYTDSEGHHYETIGPKARTRAGPIVGGLRRAQASLDDMLLARDDNFLHPASVGARAPRRGPRPSASAGDVCAPADDTASAVTVPGALLNASSAPDLRPPFGASVTVDFKVSHVLGLSDRRFELDAGSAPVTNLAPRYVYRPCRTWDPVTPRSQSDQT</sequence>
<dbReference type="AlphaFoldDB" id="A0A4C1TE73"/>
<feature type="compositionally biased region" description="Pro residues" evidence="1">
    <location>
        <begin position="189"/>
        <end position="198"/>
    </location>
</feature>
<dbReference type="GO" id="GO:0005096">
    <property type="term" value="F:GTPase activator activity"/>
    <property type="evidence" value="ECO:0007669"/>
    <property type="project" value="InterPro"/>
</dbReference>
<evidence type="ECO:0000313" key="3">
    <source>
        <dbReference type="EMBL" id="GBP11697.1"/>
    </source>
</evidence>
<dbReference type="InterPro" id="IPR006020">
    <property type="entry name" value="PTB/PI_dom"/>
</dbReference>
<dbReference type="InterPro" id="IPR046995">
    <property type="entry name" value="RGS10/12/14-like"/>
</dbReference>
<name>A0A4C1TE73_EUMVA</name>
<feature type="domain" description="PID" evidence="2">
    <location>
        <begin position="12"/>
        <end position="159"/>
    </location>
</feature>
<dbReference type="PANTHER" id="PTHR45945">
    <property type="entry name" value="REGULATOR OF G-PROTEIN SIGNALING LOCO"/>
    <property type="match status" value="1"/>
</dbReference>
<evidence type="ECO:0000259" key="2">
    <source>
        <dbReference type="SMART" id="SM00462"/>
    </source>
</evidence>
<dbReference type="PANTHER" id="PTHR45945:SF3">
    <property type="entry name" value="REGULATOR OF G-PROTEIN SIGNALING LOCO"/>
    <property type="match status" value="1"/>
</dbReference>
<keyword evidence="4" id="KW-1185">Reference proteome</keyword>
<comment type="caution">
    <text evidence="3">The sequence shown here is derived from an EMBL/GenBank/DDBJ whole genome shotgun (WGS) entry which is preliminary data.</text>
</comment>
<feature type="compositionally biased region" description="Polar residues" evidence="1">
    <location>
        <begin position="199"/>
        <end position="215"/>
    </location>
</feature>
<dbReference type="GO" id="GO:0005886">
    <property type="term" value="C:plasma membrane"/>
    <property type="evidence" value="ECO:0007669"/>
    <property type="project" value="TreeGrafter"/>
</dbReference>
<dbReference type="Proteomes" id="UP000299102">
    <property type="component" value="Unassembled WGS sequence"/>
</dbReference>
<organism evidence="3 4">
    <name type="scientific">Eumeta variegata</name>
    <name type="common">Bagworm moth</name>
    <name type="synonym">Eumeta japonica</name>
    <dbReference type="NCBI Taxonomy" id="151549"/>
    <lineage>
        <taxon>Eukaryota</taxon>
        <taxon>Metazoa</taxon>
        <taxon>Ecdysozoa</taxon>
        <taxon>Arthropoda</taxon>
        <taxon>Hexapoda</taxon>
        <taxon>Insecta</taxon>
        <taxon>Pterygota</taxon>
        <taxon>Neoptera</taxon>
        <taxon>Endopterygota</taxon>
        <taxon>Lepidoptera</taxon>
        <taxon>Glossata</taxon>
        <taxon>Ditrysia</taxon>
        <taxon>Tineoidea</taxon>
        <taxon>Psychidae</taxon>
        <taxon>Oiketicinae</taxon>
        <taxon>Eumeta</taxon>
    </lineage>
</organism>
<dbReference type="EMBL" id="BGZK01000047">
    <property type="protein sequence ID" value="GBP11697.1"/>
    <property type="molecule type" value="Genomic_DNA"/>
</dbReference>
<dbReference type="SMART" id="SM00462">
    <property type="entry name" value="PTB"/>
    <property type="match status" value="1"/>
</dbReference>
<feature type="region of interest" description="Disordered" evidence="1">
    <location>
        <begin position="189"/>
        <end position="219"/>
    </location>
</feature>
<protein>
    <submittedName>
        <fullName evidence="3">Regulator of G-protein signaling loco</fullName>
    </submittedName>
</protein>
<dbReference type="GO" id="GO:0008277">
    <property type="term" value="P:regulation of G protein-coupled receptor signaling pathway"/>
    <property type="evidence" value="ECO:0007669"/>
    <property type="project" value="TreeGrafter"/>
</dbReference>
<accession>A0A4C1TE73</accession>